<keyword evidence="1" id="KW-0732">Signal</keyword>
<dbReference type="EMBL" id="BAABGX010000001">
    <property type="protein sequence ID" value="GAA4301911.1"/>
    <property type="molecule type" value="Genomic_DNA"/>
</dbReference>
<evidence type="ECO:0000313" key="3">
    <source>
        <dbReference type="Proteomes" id="UP001501844"/>
    </source>
</evidence>
<dbReference type="Proteomes" id="UP001501844">
    <property type="component" value="Unassembled WGS sequence"/>
</dbReference>
<keyword evidence="3" id="KW-1185">Reference proteome</keyword>
<comment type="caution">
    <text evidence="2">The sequence shown here is derived from an EMBL/GenBank/DDBJ whole genome shotgun (WGS) entry which is preliminary data.</text>
</comment>
<dbReference type="RefSeq" id="WP_345163925.1">
    <property type="nucleotide sequence ID" value="NZ_BAABGX010000001.1"/>
</dbReference>
<reference evidence="3" key="1">
    <citation type="journal article" date="2019" name="Int. J. Syst. Evol. Microbiol.">
        <title>The Global Catalogue of Microorganisms (GCM) 10K type strain sequencing project: providing services to taxonomists for standard genome sequencing and annotation.</title>
        <authorList>
            <consortium name="The Broad Institute Genomics Platform"/>
            <consortium name="The Broad Institute Genome Sequencing Center for Infectious Disease"/>
            <person name="Wu L."/>
            <person name="Ma J."/>
        </authorList>
    </citation>
    <scope>NUCLEOTIDE SEQUENCE [LARGE SCALE GENOMIC DNA]</scope>
    <source>
        <strain evidence="3">JCM 17917</strain>
    </source>
</reference>
<feature type="signal peptide" evidence="1">
    <location>
        <begin position="1"/>
        <end position="18"/>
    </location>
</feature>
<feature type="chain" id="PRO_5045274684" description="Lipocalin-like domain-containing protein" evidence="1">
    <location>
        <begin position="19"/>
        <end position="149"/>
    </location>
</feature>
<evidence type="ECO:0000256" key="1">
    <source>
        <dbReference type="SAM" id="SignalP"/>
    </source>
</evidence>
<organism evidence="2 3">
    <name type="scientific">Nibribacter koreensis</name>
    <dbReference type="NCBI Taxonomy" id="1084519"/>
    <lineage>
        <taxon>Bacteria</taxon>
        <taxon>Pseudomonadati</taxon>
        <taxon>Bacteroidota</taxon>
        <taxon>Cytophagia</taxon>
        <taxon>Cytophagales</taxon>
        <taxon>Hymenobacteraceae</taxon>
        <taxon>Nibribacter</taxon>
    </lineage>
</organism>
<accession>A0ABP8FF97</accession>
<sequence>MRKSLNAFLLLSCLWACSSNDTINPTGSYVLKAKELEGGEKGPHGELQVKLLDKNTAAISFFLTVGYPSYNSGSFVDTLTYQEGKIVYSYQEEGEPKCSVTFTFTDSQVSMKQAGSDMECGFGNGVYADVSMTKTSSGIPVIKDYWDQL</sequence>
<protein>
    <recommendedName>
        <fullName evidence="4">Lipocalin-like domain-containing protein</fullName>
    </recommendedName>
</protein>
<evidence type="ECO:0008006" key="4">
    <source>
        <dbReference type="Google" id="ProtNLM"/>
    </source>
</evidence>
<gene>
    <name evidence="2" type="ORF">GCM10023183_13380</name>
</gene>
<evidence type="ECO:0000313" key="2">
    <source>
        <dbReference type="EMBL" id="GAA4301911.1"/>
    </source>
</evidence>
<name>A0ABP8FF97_9BACT</name>
<proteinExistence type="predicted"/>